<dbReference type="HOGENOM" id="CLU_2098643_0_0_1"/>
<dbReference type="GeneID" id="8440476"/>
<evidence type="ECO:0000313" key="2">
    <source>
        <dbReference type="Proteomes" id="UP000002058"/>
    </source>
</evidence>
<gene>
    <name evidence="1" type="ORF">UREG_02039</name>
</gene>
<dbReference type="VEuPathDB" id="FungiDB:UREG_02039"/>
<dbReference type="AlphaFoldDB" id="C4JK82"/>
<dbReference type="RefSeq" id="XP_002542523.1">
    <property type="nucleotide sequence ID" value="XM_002542477.1"/>
</dbReference>
<dbReference type="Proteomes" id="UP000002058">
    <property type="component" value="Unassembled WGS sequence"/>
</dbReference>
<keyword evidence="2" id="KW-1185">Reference proteome</keyword>
<reference evidence="2" key="1">
    <citation type="journal article" date="2009" name="Genome Res.">
        <title>Comparative genomic analyses of the human fungal pathogens Coccidioides and their relatives.</title>
        <authorList>
            <person name="Sharpton T.J."/>
            <person name="Stajich J.E."/>
            <person name="Rounsley S.D."/>
            <person name="Gardner M.J."/>
            <person name="Wortman J.R."/>
            <person name="Jordar V.S."/>
            <person name="Maiti R."/>
            <person name="Kodira C.D."/>
            <person name="Neafsey D.E."/>
            <person name="Zeng Q."/>
            <person name="Hung C.-Y."/>
            <person name="McMahan C."/>
            <person name="Muszewska A."/>
            <person name="Grynberg M."/>
            <person name="Mandel M.A."/>
            <person name="Kellner E.M."/>
            <person name="Barker B.M."/>
            <person name="Galgiani J.N."/>
            <person name="Orbach M.J."/>
            <person name="Kirkland T.N."/>
            <person name="Cole G.T."/>
            <person name="Henn M.R."/>
            <person name="Birren B.W."/>
            <person name="Taylor J.W."/>
        </authorList>
    </citation>
    <scope>NUCLEOTIDE SEQUENCE [LARGE SCALE GENOMIC DNA]</scope>
    <source>
        <strain evidence="2">UAMH 1704</strain>
    </source>
</reference>
<accession>C4JK82</accession>
<protein>
    <submittedName>
        <fullName evidence="1">Uncharacterized protein</fullName>
    </submittedName>
</protein>
<name>C4JK82_UNCRE</name>
<proteinExistence type="predicted"/>
<evidence type="ECO:0000313" key="1">
    <source>
        <dbReference type="EMBL" id="EEP77190.1"/>
    </source>
</evidence>
<dbReference type="InParanoid" id="C4JK82"/>
<dbReference type="EMBL" id="CH476615">
    <property type="protein sequence ID" value="EEP77190.1"/>
    <property type="molecule type" value="Genomic_DNA"/>
</dbReference>
<organism evidence="1 2">
    <name type="scientific">Uncinocarpus reesii (strain UAMH 1704)</name>
    <dbReference type="NCBI Taxonomy" id="336963"/>
    <lineage>
        <taxon>Eukaryota</taxon>
        <taxon>Fungi</taxon>
        <taxon>Dikarya</taxon>
        <taxon>Ascomycota</taxon>
        <taxon>Pezizomycotina</taxon>
        <taxon>Eurotiomycetes</taxon>
        <taxon>Eurotiomycetidae</taxon>
        <taxon>Onygenales</taxon>
        <taxon>Onygenaceae</taxon>
        <taxon>Uncinocarpus</taxon>
    </lineage>
</organism>
<sequence length="116" mass="13119">MHKIPSFFRLAKPADGRREAAWDLVENGPNTRAPCSVMENYETEIYMQPTSQQGGSWKMITPEGFLYPLTNPAVQIRTRKRRHHNSEMNIGSPRDAVEDILPVLSGSMFPQPGGDY</sequence>
<dbReference type="KEGG" id="ure:UREG_02039"/>